<dbReference type="Proteomes" id="UP000033854">
    <property type="component" value="Unassembled WGS sequence"/>
</dbReference>
<sequence length="104" mass="11924">MLPVFMNNDLGGVVYVGKNELCVRFSVGVEHTFRIDTNKLLEVLESRSKDEWETGKFLIEPMYRDTNGALMVIITVKFSEQDDDKATVFRCDLIKALKLVECFV</sequence>
<name>A0A0G1C0J9_9BACT</name>
<accession>A0A0G1C0J9</accession>
<dbReference type="EMBL" id="LCDA01000002">
    <property type="protein sequence ID" value="KKS43158.1"/>
    <property type="molecule type" value="Genomic_DNA"/>
</dbReference>
<evidence type="ECO:0000313" key="2">
    <source>
        <dbReference type="Proteomes" id="UP000033854"/>
    </source>
</evidence>
<reference evidence="1 2" key="1">
    <citation type="journal article" date="2015" name="Nature">
        <title>rRNA introns, odd ribosomes, and small enigmatic genomes across a large radiation of phyla.</title>
        <authorList>
            <person name="Brown C.T."/>
            <person name="Hug L.A."/>
            <person name="Thomas B.C."/>
            <person name="Sharon I."/>
            <person name="Castelle C.J."/>
            <person name="Singh A."/>
            <person name="Wilkins M.J."/>
            <person name="Williams K.H."/>
            <person name="Banfield J.F."/>
        </authorList>
    </citation>
    <scope>NUCLEOTIDE SEQUENCE [LARGE SCALE GENOMIC DNA]</scope>
</reference>
<comment type="caution">
    <text evidence="1">The sequence shown here is derived from an EMBL/GenBank/DDBJ whole genome shotgun (WGS) entry which is preliminary data.</text>
</comment>
<proteinExistence type="predicted"/>
<organism evidence="1 2">
    <name type="scientific">Candidatus Collierbacteria bacterium GW2011_GWA2_42_17</name>
    <dbReference type="NCBI Taxonomy" id="1618378"/>
    <lineage>
        <taxon>Bacteria</taxon>
        <taxon>Candidatus Collieribacteriota</taxon>
    </lineage>
</organism>
<evidence type="ECO:0000313" key="1">
    <source>
        <dbReference type="EMBL" id="KKS43158.1"/>
    </source>
</evidence>
<gene>
    <name evidence="1" type="ORF">UV06_C0002G0060</name>
</gene>
<dbReference type="AlphaFoldDB" id="A0A0G1C0J9"/>
<protein>
    <submittedName>
        <fullName evidence="1">Uncharacterized protein</fullName>
    </submittedName>
</protein>